<dbReference type="Gene3D" id="3.40.1360.10">
    <property type="match status" value="1"/>
</dbReference>
<proteinExistence type="predicted"/>
<reference evidence="3 4" key="1">
    <citation type="submission" date="2017-02" db="EMBL/GenBank/DDBJ databases">
        <authorList>
            <person name="Peterson S.W."/>
        </authorList>
    </citation>
    <scope>NUCLEOTIDE SEQUENCE [LARGE SCALE GENOMIC DNA]</scope>
    <source>
        <strain evidence="3 4">ATCC 27749</strain>
    </source>
</reference>
<accession>A0A1T4XX18</accession>
<dbReference type="RefSeq" id="WP_078785296.1">
    <property type="nucleotide sequence ID" value="NZ_FUYF01000020.1"/>
</dbReference>
<dbReference type="InterPro" id="IPR025054">
    <property type="entry name" value="DUF3991"/>
</dbReference>
<dbReference type="InterPro" id="IPR034154">
    <property type="entry name" value="TOPRIM_DnaG/twinkle"/>
</dbReference>
<dbReference type="GeneID" id="93338898"/>
<feature type="region of interest" description="Disordered" evidence="1">
    <location>
        <begin position="93"/>
        <end position="115"/>
    </location>
</feature>
<dbReference type="SUPFAM" id="SSF56731">
    <property type="entry name" value="DNA primase core"/>
    <property type="match status" value="1"/>
</dbReference>
<gene>
    <name evidence="3" type="ORF">SAMN02745178_02460</name>
</gene>
<dbReference type="Pfam" id="PF13155">
    <property type="entry name" value="Toprim_2"/>
    <property type="match status" value="1"/>
</dbReference>
<evidence type="ECO:0000256" key="1">
    <source>
        <dbReference type="SAM" id="MobiDB-lite"/>
    </source>
</evidence>
<sequence>MAGVTKEEIARAKELDLLTYFKLVEPGNLKLVGKEYRHKVHSSLTISKDSLWCWHCIGLRGRTALKYLIDVEKVPYVEAVRKINRIQGGVVHSSQPVSLPQPRAEPEAPRDFKLPEPDTNSYSAMAYLRWRCIHPNVLAFCRKEGILYQTSFKNHPNCVFVGRDGEGVAKGGSLRGCTQLQFRRDIPGSKKIYPFYIQASTKADTVEVYEAPIDAMSGASLKLIQHTRSWRSVHYLALGGTDYAALDAFLKYFPSVRKIVLCLDNDNAGRTRTQDIIAHLAGSGKAVEDRPPPVGKDYNDTLVQYMQEYRAHCISMDDILEETR</sequence>
<protein>
    <recommendedName>
        <fullName evidence="2">DUF3991 domain-containing protein</fullName>
    </recommendedName>
</protein>
<organism evidence="3 4">
    <name type="scientific">Gemmiger formicilis</name>
    <dbReference type="NCBI Taxonomy" id="745368"/>
    <lineage>
        <taxon>Bacteria</taxon>
        <taxon>Bacillati</taxon>
        <taxon>Bacillota</taxon>
        <taxon>Clostridia</taxon>
        <taxon>Eubacteriales</taxon>
        <taxon>Gemmiger</taxon>
    </lineage>
</organism>
<dbReference type="CDD" id="cd01029">
    <property type="entry name" value="TOPRIM_primases"/>
    <property type="match status" value="1"/>
</dbReference>
<name>A0A1T4XX18_9FIRM</name>
<dbReference type="Proteomes" id="UP000190286">
    <property type="component" value="Unassembled WGS sequence"/>
</dbReference>
<dbReference type="Pfam" id="PF13154">
    <property type="entry name" value="DUF3991"/>
    <property type="match status" value="1"/>
</dbReference>
<evidence type="ECO:0000313" key="3">
    <source>
        <dbReference type="EMBL" id="SKA93953.1"/>
    </source>
</evidence>
<feature type="domain" description="DUF3991" evidence="2">
    <location>
        <begin position="126"/>
        <end position="192"/>
    </location>
</feature>
<keyword evidence="4" id="KW-1185">Reference proteome</keyword>
<dbReference type="STRING" id="745368.SAMN02745178_02460"/>
<dbReference type="AlphaFoldDB" id="A0A1T4XX18"/>
<dbReference type="EMBL" id="FUYF01000020">
    <property type="protein sequence ID" value="SKA93953.1"/>
    <property type="molecule type" value="Genomic_DNA"/>
</dbReference>
<feature type="compositionally biased region" description="Basic and acidic residues" evidence="1">
    <location>
        <begin position="104"/>
        <end position="115"/>
    </location>
</feature>
<evidence type="ECO:0000313" key="4">
    <source>
        <dbReference type="Proteomes" id="UP000190286"/>
    </source>
</evidence>
<evidence type="ECO:0000259" key="2">
    <source>
        <dbReference type="Pfam" id="PF13154"/>
    </source>
</evidence>
<dbReference type="OrthoDB" id="9802530at2"/>